<dbReference type="InterPro" id="IPR002123">
    <property type="entry name" value="Plipid/glycerol_acylTrfase"/>
</dbReference>
<dbReference type="InterPro" id="IPR006385">
    <property type="entry name" value="HAD_hydro_SerB1"/>
</dbReference>
<dbReference type="Gene3D" id="1.20.1440.100">
    <property type="entry name" value="SG protein - dephosphorylation function"/>
    <property type="match status" value="1"/>
</dbReference>
<feature type="compositionally biased region" description="Low complexity" evidence="7">
    <location>
        <begin position="544"/>
        <end position="558"/>
    </location>
</feature>
<dbReference type="InterPro" id="IPR023214">
    <property type="entry name" value="HAD_sf"/>
</dbReference>
<dbReference type="FunFam" id="3.40.50.1000:FF:000025">
    <property type="entry name" value="HAD hydrolase, family IB"/>
    <property type="match status" value="1"/>
</dbReference>
<dbReference type="NCBIfam" id="TIGR01490">
    <property type="entry name" value="HAD-SF-IB-hyp1"/>
    <property type="match status" value="1"/>
</dbReference>
<dbReference type="Gene3D" id="3.40.50.1000">
    <property type="entry name" value="HAD superfamily/HAD-like"/>
    <property type="match status" value="1"/>
</dbReference>
<accession>A0A1X2LY81</accession>
<reference evidence="9 10" key="1">
    <citation type="submission" date="2017-04" db="EMBL/GenBank/DDBJ databases">
        <title>The new phylogeny of genus Mycobacterium.</title>
        <authorList>
            <person name="Tortoli E."/>
            <person name="Trovato A."/>
            <person name="Cirillo D.M."/>
        </authorList>
    </citation>
    <scope>NUCLEOTIDE SEQUENCE [LARGE SCALE GENOMIC DNA]</scope>
    <source>
        <strain evidence="9 10">TBL 1200985</strain>
    </source>
</reference>
<dbReference type="CDD" id="cd07989">
    <property type="entry name" value="LPLAT_AGPAT-like"/>
    <property type="match status" value="1"/>
</dbReference>
<evidence type="ECO:0000256" key="7">
    <source>
        <dbReference type="SAM" id="MobiDB-lite"/>
    </source>
</evidence>
<organism evidence="9 10">
    <name type="scientific">Mycobacterium decipiens</name>
    <dbReference type="NCBI Taxonomy" id="1430326"/>
    <lineage>
        <taxon>Bacteria</taxon>
        <taxon>Bacillati</taxon>
        <taxon>Actinomycetota</taxon>
        <taxon>Actinomycetes</taxon>
        <taxon>Mycobacteriales</taxon>
        <taxon>Mycobacteriaceae</taxon>
        <taxon>Mycobacterium</taxon>
    </lineage>
</organism>
<keyword evidence="3" id="KW-0479">Metal-binding</keyword>
<evidence type="ECO:0000256" key="1">
    <source>
        <dbReference type="ARBA" id="ARBA00009184"/>
    </source>
</evidence>
<keyword evidence="10" id="KW-1185">Reference proteome</keyword>
<dbReference type="NCBIfam" id="TIGR01488">
    <property type="entry name" value="HAD-SF-IB"/>
    <property type="match status" value="1"/>
</dbReference>
<comment type="similarity">
    <text evidence="1">Belongs to the HAD-like hydrolase superfamily. SerB family.</text>
</comment>
<name>A0A1X2LY81_9MYCO</name>
<protein>
    <submittedName>
        <fullName evidence="9">Phosphatase</fullName>
    </submittedName>
</protein>
<evidence type="ECO:0000256" key="3">
    <source>
        <dbReference type="ARBA" id="ARBA00022723"/>
    </source>
</evidence>
<dbReference type="PANTHER" id="PTHR10434:SF66">
    <property type="entry name" value="PHOSPHOLIPID_GLYCEROL ACYLTRANSFERASE DOMAIN-CONTAINING PROTEIN"/>
    <property type="match status" value="1"/>
</dbReference>
<dbReference type="PANTHER" id="PTHR10434">
    <property type="entry name" value="1-ACYL-SN-GLYCEROL-3-PHOSPHATE ACYLTRANSFERASE"/>
    <property type="match status" value="1"/>
</dbReference>
<dbReference type="STRING" id="1430326.B8W66_07745"/>
<dbReference type="GO" id="GO:0003841">
    <property type="term" value="F:1-acylglycerol-3-phosphate O-acyltransferase activity"/>
    <property type="evidence" value="ECO:0007669"/>
    <property type="project" value="TreeGrafter"/>
</dbReference>
<keyword evidence="4" id="KW-0378">Hydrolase</keyword>
<keyword evidence="2" id="KW-0808">Transferase</keyword>
<evidence type="ECO:0000313" key="10">
    <source>
        <dbReference type="Proteomes" id="UP000193247"/>
    </source>
</evidence>
<dbReference type="OrthoDB" id="25607at2"/>
<sequence length="558" mass="60111">MSAAEEQADGRGARKSAPDLRLPGSVAEILASPAGPKVGAFFDLDGTLVAGFTAVILTQERLRRRDMGVGELLGMVQAGLNHRLGRIEFEDLIGKAASALAGRLLTDMEEIGERLFAQRIESRVYPEMRELVRAHVARGHTVVLSSSALTIQVGPVARFLGISNMLTNKFETNDDGLLTGGVLKPILWGPGKAAAVQRFAAENDIALKDSYFYADGDEDVALMYLVGNPRPTNPEGKMAAVAKRRGWPILKFNSRGGVGIRRQLRTLAGFSTMFPVAAGAVGIGVLTGSRRRGVNFFTSTFSQLLLATSGVHLNVIGKKNLTAARPAVFIFNHRNQVDPVIAGALVRDNWVGVGKKELESDPFMGTLGKLLDGVFVDRDDPVAAVQTLHTVEERARNGLSIVIAPEGTRLDTTEVGPFKKGPFRIAMAAKIPIVPIVIRNAEIVASRNSTTINPGTVDVAVFPPISVDQWTLETLPDRIAEVRQLYLDTLADWPVDGLPEVDLYAERKAARRVRSRPAKSTAEKKPPKTAAEKAATARAKKATKSTAARKSSTPRGRP</sequence>
<dbReference type="EMBL" id="NCXP01000006">
    <property type="protein sequence ID" value="OSC41618.1"/>
    <property type="molecule type" value="Genomic_DNA"/>
</dbReference>
<dbReference type="SUPFAM" id="SSF56784">
    <property type="entry name" value="HAD-like"/>
    <property type="match status" value="1"/>
</dbReference>
<dbReference type="AlphaFoldDB" id="A0A1X2LY81"/>
<evidence type="ECO:0000256" key="6">
    <source>
        <dbReference type="ARBA" id="ARBA00023315"/>
    </source>
</evidence>
<dbReference type="GO" id="GO:0046872">
    <property type="term" value="F:metal ion binding"/>
    <property type="evidence" value="ECO:0007669"/>
    <property type="project" value="UniProtKB-KW"/>
</dbReference>
<comment type="caution">
    <text evidence="9">The sequence shown here is derived from an EMBL/GenBank/DDBJ whole genome shotgun (WGS) entry which is preliminary data.</text>
</comment>
<keyword evidence="6" id="KW-0012">Acyltransferase</keyword>
<dbReference type="GO" id="GO:0006654">
    <property type="term" value="P:phosphatidic acid biosynthetic process"/>
    <property type="evidence" value="ECO:0007669"/>
    <property type="project" value="TreeGrafter"/>
</dbReference>
<feature type="domain" description="Phospholipid/glycerol acyltransferase" evidence="8">
    <location>
        <begin position="327"/>
        <end position="441"/>
    </location>
</feature>
<evidence type="ECO:0000313" key="9">
    <source>
        <dbReference type="EMBL" id="OSC41618.1"/>
    </source>
</evidence>
<feature type="region of interest" description="Disordered" evidence="7">
    <location>
        <begin position="510"/>
        <end position="558"/>
    </location>
</feature>
<keyword evidence="5" id="KW-0460">Magnesium</keyword>
<evidence type="ECO:0000259" key="8">
    <source>
        <dbReference type="SMART" id="SM00563"/>
    </source>
</evidence>
<dbReference type="SMART" id="SM00563">
    <property type="entry name" value="PlsC"/>
    <property type="match status" value="1"/>
</dbReference>
<proteinExistence type="inferred from homology"/>
<dbReference type="CDD" id="cd02612">
    <property type="entry name" value="HAD_PGPPase"/>
    <property type="match status" value="1"/>
</dbReference>
<dbReference type="Proteomes" id="UP000193247">
    <property type="component" value="Unassembled WGS sequence"/>
</dbReference>
<feature type="compositionally biased region" description="Low complexity" evidence="7">
    <location>
        <begin position="528"/>
        <end position="537"/>
    </location>
</feature>
<evidence type="ECO:0000256" key="5">
    <source>
        <dbReference type="ARBA" id="ARBA00022842"/>
    </source>
</evidence>
<evidence type="ECO:0000256" key="4">
    <source>
        <dbReference type="ARBA" id="ARBA00022801"/>
    </source>
</evidence>
<dbReference type="SUPFAM" id="SSF69593">
    <property type="entry name" value="Glycerol-3-phosphate (1)-acyltransferase"/>
    <property type="match status" value="1"/>
</dbReference>
<dbReference type="Pfam" id="PF12710">
    <property type="entry name" value="HAD"/>
    <property type="match status" value="1"/>
</dbReference>
<evidence type="ECO:0000256" key="2">
    <source>
        <dbReference type="ARBA" id="ARBA00022679"/>
    </source>
</evidence>
<dbReference type="InterPro" id="IPR036412">
    <property type="entry name" value="HAD-like_sf"/>
</dbReference>
<gene>
    <name evidence="9" type="ORF">B8W66_07745</name>
</gene>
<dbReference type="Pfam" id="PF01553">
    <property type="entry name" value="Acyltransferase"/>
    <property type="match status" value="1"/>
</dbReference>
<dbReference type="GO" id="GO:0016787">
    <property type="term" value="F:hydrolase activity"/>
    <property type="evidence" value="ECO:0007669"/>
    <property type="project" value="UniProtKB-KW"/>
</dbReference>